<protein>
    <submittedName>
        <fullName evidence="2">Uncharacterized protein</fullName>
    </submittedName>
</protein>
<evidence type="ECO:0000313" key="3">
    <source>
        <dbReference type="Proteomes" id="UP000324800"/>
    </source>
</evidence>
<dbReference type="EMBL" id="SNRW01000239">
    <property type="protein sequence ID" value="KAA6402413.1"/>
    <property type="molecule type" value="Genomic_DNA"/>
</dbReference>
<keyword evidence="1" id="KW-0175">Coiled coil</keyword>
<feature type="coiled-coil region" evidence="1">
    <location>
        <begin position="12"/>
        <end position="39"/>
    </location>
</feature>
<organism evidence="2 3">
    <name type="scientific">Streblomastix strix</name>
    <dbReference type="NCBI Taxonomy" id="222440"/>
    <lineage>
        <taxon>Eukaryota</taxon>
        <taxon>Metamonada</taxon>
        <taxon>Preaxostyla</taxon>
        <taxon>Oxymonadida</taxon>
        <taxon>Streblomastigidae</taxon>
        <taxon>Streblomastix</taxon>
    </lineage>
</organism>
<accession>A0A5J4X5X6</accession>
<dbReference type="AlphaFoldDB" id="A0A5J4X5X6"/>
<reference evidence="2 3" key="1">
    <citation type="submission" date="2019-03" db="EMBL/GenBank/DDBJ databases">
        <title>Single cell metagenomics reveals metabolic interactions within the superorganism composed of flagellate Streblomastix strix and complex community of Bacteroidetes bacteria on its surface.</title>
        <authorList>
            <person name="Treitli S.C."/>
            <person name="Kolisko M."/>
            <person name="Husnik F."/>
            <person name="Keeling P."/>
            <person name="Hampl V."/>
        </authorList>
    </citation>
    <scope>NUCLEOTIDE SEQUENCE [LARGE SCALE GENOMIC DNA]</scope>
    <source>
        <strain evidence="2">ST1C</strain>
    </source>
</reference>
<dbReference type="Proteomes" id="UP000324800">
    <property type="component" value="Unassembled WGS sequence"/>
</dbReference>
<proteinExistence type="predicted"/>
<name>A0A5J4X5X6_9EUKA</name>
<evidence type="ECO:0000256" key="1">
    <source>
        <dbReference type="SAM" id="Coils"/>
    </source>
</evidence>
<comment type="caution">
    <text evidence="2">The sequence shown here is derived from an EMBL/GenBank/DDBJ whole genome shotgun (WGS) entry which is preliminary data.</text>
</comment>
<gene>
    <name evidence="2" type="ORF">EZS28_002059</name>
</gene>
<evidence type="ECO:0000313" key="2">
    <source>
        <dbReference type="EMBL" id="KAA6402413.1"/>
    </source>
</evidence>
<sequence>MEQEAQQITDLEDPLEEELQQMKSEYEKMKKQQQEKESLKKFQFFKKQSISDFVTLNTAQVITGIKSFTQPITANRIIKLGGTSNQILLANGDTIDKDKLDYQPIEDARYSAIAYGMYETRVWGTLTTQNSRVYLSMQITHSDQNTLCQSAYTLFSIVDNVIKPKFSGTPTNIPLNAVMFAQRVYDYPIVWTGSIPIDCYINSNADETMALNLNSKNIILTNITYDEAIMKERILIMNPIKQNPSRIASATPEQQLEKPKDYARRIAQIFRQEYINIITKYSVPTMIMRFTIPAMIHNVQFERKIEISQDDGDAELKVTKITILFHSLLLNSLLIFDEIGSNADIQRFSSGLAKTITHLVSDSRLSKNSVFFVAQRPSYLFKTARILSHVMCLGVNLSESDLKQAYEENSIQNLDFDEFMLLDFLGKITTLEQEVNVLQQTLGTATQDIGENSANGDFAFSAESETVWMYDQNWYNSGDPVPDQVIPASDAIPLVDSGTGVARTSNEYSRGDHKHPLQVSDVLSSKDTSVGTVGQASSYARSDHQHPIQTVDTIPNIDSAEGSYSTVDSYARNDHSHPNNVQTNASIVPIVNGVGNNGTSAYYSRHDHIHPQQLTYDGNITATKFIKSGGTASEVLCANGDTTTIDSKLSRQYSSGSGGYI</sequence>